<keyword evidence="1" id="KW-0812">Transmembrane</keyword>
<reference evidence="3 4" key="1">
    <citation type="submission" date="2018-09" db="EMBL/GenBank/DDBJ databases">
        <title>Zymobacter palmae IAM14233 (=T109) whole genome analysis.</title>
        <authorList>
            <person name="Yanase H."/>
        </authorList>
    </citation>
    <scope>NUCLEOTIDE SEQUENCE [LARGE SCALE GENOMIC DNA]</scope>
    <source>
        <strain evidence="3 4">IAM14233</strain>
    </source>
</reference>
<dbReference type="RefSeq" id="WP_027705577.1">
    <property type="nucleotide sequence ID" value="NZ_AP018933.1"/>
</dbReference>
<keyword evidence="1" id="KW-0472">Membrane</keyword>
<dbReference type="Proteomes" id="UP000267342">
    <property type="component" value="Chromosome"/>
</dbReference>
<evidence type="ECO:0000256" key="1">
    <source>
        <dbReference type="SAM" id="Phobius"/>
    </source>
</evidence>
<dbReference type="EMBL" id="AP018933">
    <property type="protein sequence ID" value="BBG31136.1"/>
    <property type="molecule type" value="Genomic_DNA"/>
</dbReference>
<feature type="domain" description="Toxin VasX N-terminal region" evidence="2">
    <location>
        <begin position="22"/>
        <end position="190"/>
    </location>
</feature>
<sequence>MAQNIGNVVNTTCTSVDAHGGCDHCNRKGLAFLPVRYAVSRNARAKHQALPQNRINAFTDIHLDKLVDADGKLASKSPSTWYVLRKLRDGYLYVYDEHPQHAHWLCYSVGNNGELTQFPAGKPKASEKVSCTNDLNYTIASLVALSDQKTDRMINLIFIEAPFSVSRLNWMAEHPEWRAKHMQQVKISAMASSPFCFSEDEIKQHAIEYSEENPCVLLANDLEIGRFENPAEYASYKNSDRDTYSSLIKAFDASAGTPVSGYAVAVPDAAGIIRQLDLYRKSAAYGFAEQLKPDDEGADKEVRHRYSAGAHTHGMRVPNKGSYALNERNYRWYLAVDRLRELMATSLDPSNMYDKELLPPGVPANFTLTESDCNSAFEWKACQGKTYREALDDYNNFDKNASDKIGSAMQDSASLSPQEQAERRAREEFKYGNEKVWARESLRTYQQAWNKRKAQAVEHTEDANDEILNDYIVREDWEGVKALFEKAYEEARKLSISFDSDYVLWVKNGLSHDLDKYDTTDPFHCGCVTQIIADILRNGILSGSSQHLWDSLLVTRDSLVDRGLSLNGAVVFTDVKQAIDSYEKKESKGRLWGPAEGLNVELLAKVEKNVAKVREFFSKMKSKDYKGIFEVKTMPFTTTFKAFETLHDASLNATSSLLVNQVGKQMETGISTGKRSVAVILKYEKRLLELHNFGNTVNKAFYGNSAPLFKMVEAEFTVAEANKYVTIINKAMAKNEVASSNHVRLYDKGQTVGGAYHFSESDSNKKVRMYMVFDQDTANRIEGIMGAKGVDAMNEGPKKIYEAQMKAMSKVNFFSASLIKVGCICSLISAVDTYREKDDFSSLWKLISSLLSAVQNLSEVISWQFTKAAESAVERSLTAEAALPSVLIQRAERLALTAEKAMLFSKALGHFVSLMAVYDAVKGTVEAVDIYNAGGLSEDYNKKMAATGISFVSSIVLGLFISSLFFGAIIALAAIAVLFFFNVNRIVPEHIQNWLRRSKFGKEGDTAPGRPFTSMQAEQDALSMLLKGILFTASITSEQSLREKTQKEKSWMEVLAESEAASEGAGLILGTEYKVMTVSKEKKHVAVTMAFPRAFNGSAFLSQKGSSTQYLYLVDSEQNVAKLVIDSKPSSDNDSLNATKALKLGASVVNGRVSNRGNFLVVRDGNNVERTYAKDKVVCFENITAGKHDIKIKEDFTVELTESARQKNVVMAFSVQTEDDSVESQYTLVLVMGEGRKN</sequence>
<feature type="transmembrane region" description="Helical" evidence="1">
    <location>
        <begin position="951"/>
        <end position="981"/>
    </location>
</feature>
<gene>
    <name evidence="3" type="ORF">ZBT109_2405</name>
</gene>
<dbReference type="OrthoDB" id="6178961at2"/>
<dbReference type="CDD" id="cd20707">
    <property type="entry name" value="MIX_III"/>
    <property type="match status" value="1"/>
</dbReference>
<name>A0A348HHN4_9GAMM</name>
<keyword evidence="4" id="KW-1185">Reference proteome</keyword>
<organism evidence="3 4">
    <name type="scientific">Zymobacter palmae</name>
    <dbReference type="NCBI Taxonomy" id="33074"/>
    <lineage>
        <taxon>Bacteria</taxon>
        <taxon>Pseudomonadati</taxon>
        <taxon>Pseudomonadota</taxon>
        <taxon>Gammaproteobacteria</taxon>
        <taxon>Oceanospirillales</taxon>
        <taxon>Halomonadaceae</taxon>
        <taxon>Zymobacter group</taxon>
        <taxon>Zymobacter</taxon>
    </lineage>
</organism>
<accession>A0A348HHN4</accession>
<dbReference type="AlphaFoldDB" id="A0A348HHN4"/>
<evidence type="ECO:0000313" key="4">
    <source>
        <dbReference type="Proteomes" id="UP000267342"/>
    </source>
</evidence>
<keyword evidence="1" id="KW-1133">Transmembrane helix</keyword>
<dbReference type="KEGG" id="zpl:ZBT109_2405"/>
<protein>
    <submittedName>
        <fullName evidence="3">FOG: Ankyrin repeat</fullName>
    </submittedName>
</protein>
<evidence type="ECO:0000259" key="2">
    <source>
        <dbReference type="Pfam" id="PF20249"/>
    </source>
</evidence>
<proteinExistence type="predicted"/>
<dbReference type="InterPro" id="IPR046864">
    <property type="entry name" value="VasX_N"/>
</dbReference>
<dbReference type="Pfam" id="PF20249">
    <property type="entry name" value="VasX_N"/>
    <property type="match status" value="1"/>
</dbReference>
<evidence type="ECO:0000313" key="3">
    <source>
        <dbReference type="EMBL" id="BBG31136.1"/>
    </source>
</evidence>